<name>W1IL30_9GAMM</name>
<dbReference type="PANTHER" id="PTHR38785">
    <property type="entry name" value="HOMOLOG OF VIRK"/>
    <property type="match status" value="1"/>
</dbReference>
<dbReference type="PANTHER" id="PTHR38785:SF1">
    <property type="entry name" value="HOMOLOG OF VIRK"/>
    <property type="match status" value="1"/>
</dbReference>
<proteinExistence type="predicted"/>
<dbReference type="Proteomes" id="UP000019197">
    <property type="component" value="Unassembled WGS sequence"/>
</dbReference>
<evidence type="ECO:0000313" key="1">
    <source>
        <dbReference type="EMBL" id="CDL79222.1"/>
    </source>
</evidence>
<dbReference type="Pfam" id="PF04393">
    <property type="entry name" value="DUF535"/>
    <property type="match status" value="1"/>
</dbReference>
<sequence length="325" mass="37713">MRCLLFWILQSMKYLQQSKTTTYSGVKLFTDLVGQRVSPGVYWDSSSYRAKFVLRSIFTPVSTLKLLDRIANTPIYLDILKKQPSLPCKLHRPYLSINFKRNQIVGALSEHYRILFQQLAPTVIDKIFNTNSYLLATIQGKNESFNVYIDSLDNLNKEGELALYITTEKNVTLAKCAFTLLTVNGKQTLFIGVLQGPAKRDNSLDVIRNATKECYGLFPKRLLIESICRFAEHTNCEQILAVSNETHIYRSIRYWHKKKHLMVADYNAFWESLNGIRQENNDFHLPSNIERKSLDEIPSKKRAEYRRRYQLLDDLDSHIKASLTN</sequence>
<protein>
    <recommendedName>
        <fullName evidence="3">DUF535 domain-containing protein</fullName>
    </recommendedName>
</protein>
<accession>W1IL30</accession>
<gene>
    <name evidence="1" type="ORF">XCR1_1060073</name>
</gene>
<dbReference type="InterPro" id="IPR007488">
    <property type="entry name" value="DUF535"/>
</dbReference>
<organism evidence="1 2">
    <name type="scientific">Xenorhabdus cabanillasii JM26</name>
    <dbReference type="NCBI Taxonomy" id="1427517"/>
    <lineage>
        <taxon>Bacteria</taxon>
        <taxon>Pseudomonadati</taxon>
        <taxon>Pseudomonadota</taxon>
        <taxon>Gammaproteobacteria</taxon>
        <taxon>Enterobacterales</taxon>
        <taxon>Morganellaceae</taxon>
        <taxon>Xenorhabdus</taxon>
    </lineage>
</organism>
<comment type="caution">
    <text evidence="1">The sequence shown here is derived from an EMBL/GenBank/DDBJ whole genome shotgun (WGS) entry which is preliminary data.</text>
</comment>
<dbReference type="AlphaFoldDB" id="W1IL30"/>
<reference evidence="1 2" key="1">
    <citation type="submission" date="2013-11" db="EMBL/GenBank/DDBJ databases">
        <title>Draft genome sequence and annotation of the entomopathogenic bacterium, Xenorhabdus cabanillasi strain JM26.</title>
        <authorList>
            <person name="Gualtieri M."/>
            <person name="Ogier J.C."/>
            <person name="Pages S."/>
            <person name="Givaudan A."/>
            <person name="Gaudriault S."/>
        </authorList>
    </citation>
    <scope>NUCLEOTIDE SEQUENCE [LARGE SCALE GENOMIC DNA]</scope>
    <source>
        <strain evidence="1 2">JM26</strain>
    </source>
</reference>
<evidence type="ECO:0000313" key="2">
    <source>
        <dbReference type="Proteomes" id="UP000019197"/>
    </source>
</evidence>
<evidence type="ECO:0008006" key="3">
    <source>
        <dbReference type="Google" id="ProtNLM"/>
    </source>
</evidence>
<dbReference type="EMBL" id="CBXE010000009">
    <property type="protein sequence ID" value="CDL79222.1"/>
    <property type="molecule type" value="Genomic_DNA"/>
</dbReference>
<dbReference type="GO" id="GO:0006974">
    <property type="term" value="P:DNA damage response"/>
    <property type="evidence" value="ECO:0007669"/>
    <property type="project" value="TreeGrafter"/>
</dbReference>